<sequence>MYKYVFLFTFLILIPLHTFADDWGKTGHRVVGEIADKHLDRKARKTINSLLDGHSLAFVGPFADEIKSDRKYDSFKPWHYVNFPFGDSYETHPKNEHGDIVQGIFKCVEVLKDAKSTKEEKAFYLKMLVHFVGDLHQPLHVGKADDKGGNDFQVRWFGKGTNLHAVWDSDLLDSYEMSYTEVAANARVQSEEEVAEIKKGTVIDWMYESRNLCENIYEHSEIGEKLSYNYMYKYMDTVRFQLQKGGIRLANLLNEIFG</sequence>
<dbReference type="InterPro" id="IPR008947">
    <property type="entry name" value="PLipase_C/P1_nuclease_dom_sf"/>
</dbReference>
<gene>
    <name evidence="7" type="ORF">SAMN04487908_102143</name>
</gene>
<dbReference type="GO" id="GO:0016788">
    <property type="term" value="F:hydrolase activity, acting on ester bonds"/>
    <property type="evidence" value="ECO:0007669"/>
    <property type="project" value="InterPro"/>
</dbReference>
<dbReference type="InterPro" id="IPR003154">
    <property type="entry name" value="S1/P1nuclease"/>
</dbReference>
<dbReference type="OrthoDB" id="267579at2"/>
<proteinExistence type="predicted"/>
<evidence type="ECO:0000256" key="6">
    <source>
        <dbReference type="ARBA" id="ARBA00023180"/>
    </source>
</evidence>
<dbReference type="GO" id="GO:0006308">
    <property type="term" value="P:DNA catabolic process"/>
    <property type="evidence" value="ECO:0007669"/>
    <property type="project" value="InterPro"/>
</dbReference>
<reference evidence="8" key="1">
    <citation type="submission" date="2016-11" db="EMBL/GenBank/DDBJ databases">
        <authorList>
            <person name="Varghese N."/>
            <person name="Submissions S."/>
        </authorList>
    </citation>
    <scope>NUCLEOTIDE SEQUENCE [LARGE SCALE GENOMIC DNA]</scope>
    <source>
        <strain evidence="8">DSM 26349</strain>
    </source>
</reference>
<dbReference type="GO" id="GO:0003676">
    <property type="term" value="F:nucleic acid binding"/>
    <property type="evidence" value="ECO:0007669"/>
    <property type="project" value="InterPro"/>
</dbReference>
<dbReference type="GO" id="GO:0004519">
    <property type="term" value="F:endonuclease activity"/>
    <property type="evidence" value="ECO:0007669"/>
    <property type="project" value="UniProtKB-KW"/>
</dbReference>
<evidence type="ECO:0000313" key="7">
    <source>
        <dbReference type="EMBL" id="SHI45368.1"/>
    </source>
</evidence>
<dbReference type="EMBL" id="FQYV01000002">
    <property type="protein sequence ID" value="SHI45368.1"/>
    <property type="molecule type" value="Genomic_DNA"/>
</dbReference>
<dbReference type="RefSeq" id="WP_073214495.1">
    <property type="nucleotide sequence ID" value="NZ_FNNS01000004.1"/>
</dbReference>
<accession>A0A1M6B9W0</accession>
<dbReference type="CDD" id="cd11010">
    <property type="entry name" value="S1-P1_nuclease"/>
    <property type="match status" value="1"/>
</dbReference>
<keyword evidence="1" id="KW-0540">Nuclease</keyword>
<keyword evidence="2" id="KW-0479">Metal-binding</keyword>
<evidence type="ECO:0000256" key="3">
    <source>
        <dbReference type="ARBA" id="ARBA00022759"/>
    </source>
</evidence>
<name>A0A1M6B9W0_9FLAO</name>
<dbReference type="STRING" id="797419.SAMN05216556_104146"/>
<evidence type="ECO:0000256" key="1">
    <source>
        <dbReference type="ARBA" id="ARBA00022722"/>
    </source>
</evidence>
<keyword evidence="4" id="KW-0378">Hydrolase</keyword>
<dbReference type="Proteomes" id="UP000184172">
    <property type="component" value="Unassembled WGS sequence"/>
</dbReference>
<evidence type="ECO:0000256" key="5">
    <source>
        <dbReference type="ARBA" id="ARBA00023157"/>
    </source>
</evidence>
<protein>
    <submittedName>
        <fullName evidence="7">S1/P1 Nuclease</fullName>
    </submittedName>
</protein>
<dbReference type="GO" id="GO:0046872">
    <property type="term" value="F:metal ion binding"/>
    <property type="evidence" value="ECO:0007669"/>
    <property type="project" value="UniProtKB-KW"/>
</dbReference>
<dbReference type="AlphaFoldDB" id="A0A1M6B9W0"/>
<keyword evidence="5" id="KW-1015">Disulfide bond</keyword>
<dbReference type="PANTHER" id="PTHR33146">
    <property type="entry name" value="ENDONUCLEASE 4"/>
    <property type="match status" value="1"/>
</dbReference>
<dbReference type="PANTHER" id="PTHR33146:SF26">
    <property type="entry name" value="ENDONUCLEASE 4"/>
    <property type="match status" value="1"/>
</dbReference>
<organism evidence="7 8">
    <name type="scientific">Aequorivita viscosa</name>
    <dbReference type="NCBI Taxonomy" id="797419"/>
    <lineage>
        <taxon>Bacteria</taxon>
        <taxon>Pseudomonadati</taxon>
        <taxon>Bacteroidota</taxon>
        <taxon>Flavobacteriia</taxon>
        <taxon>Flavobacteriales</taxon>
        <taxon>Flavobacteriaceae</taxon>
        <taxon>Aequorivita</taxon>
    </lineage>
</organism>
<dbReference type="Gene3D" id="1.10.575.10">
    <property type="entry name" value="P1 Nuclease"/>
    <property type="match status" value="1"/>
</dbReference>
<dbReference type="Pfam" id="PF02265">
    <property type="entry name" value="S1-P1_nuclease"/>
    <property type="match status" value="1"/>
</dbReference>
<keyword evidence="8" id="KW-1185">Reference proteome</keyword>
<evidence type="ECO:0000313" key="8">
    <source>
        <dbReference type="Proteomes" id="UP000184172"/>
    </source>
</evidence>
<keyword evidence="6" id="KW-0325">Glycoprotein</keyword>
<keyword evidence="3" id="KW-0255">Endonuclease</keyword>
<evidence type="ECO:0000256" key="2">
    <source>
        <dbReference type="ARBA" id="ARBA00022723"/>
    </source>
</evidence>
<evidence type="ECO:0000256" key="4">
    <source>
        <dbReference type="ARBA" id="ARBA00022801"/>
    </source>
</evidence>
<dbReference type="SUPFAM" id="SSF48537">
    <property type="entry name" value="Phospholipase C/P1 nuclease"/>
    <property type="match status" value="1"/>
</dbReference>